<evidence type="ECO:0000256" key="4">
    <source>
        <dbReference type="ARBA" id="ARBA00022679"/>
    </source>
</evidence>
<comment type="similarity">
    <text evidence="3">Belongs to the MNN1/MNT family.</text>
</comment>
<reference evidence="11" key="1">
    <citation type="submission" date="2023-08" db="EMBL/GenBank/DDBJ databases">
        <authorList>
            <person name="Chen Y."/>
            <person name="Shah S."/>
            <person name="Dougan E. K."/>
            <person name="Thang M."/>
            <person name="Chan C."/>
        </authorList>
    </citation>
    <scope>NUCLEOTIDE SEQUENCE</scope>
</reference>
<dbReference type="SUPFAM" id="SSF53448">
    <property type="entry name" value="Nucleotide-diphospho-sugar transferases"/>
    <property type="match status" value="1"/>
</dbReference>
<evidence type="ECO:0008006" key="13">
    <source>
        <dbReference type="Google" id="ProtNLM"/>
    </source>
</evidence>
<dbReference type="Proteomes" id="UP001178507">
    <property type="component" value="Unassembled WGS sequence"/>
</dbReference>
<dbReference type="GO" id="GO:0000139">
    <property type="term" value="C:Golgi membrane"/>
    <property type="evidence" value="ECO:0007669"/>
    <property type="project" value="UniProtKB-SubCell"/>
</dbReference>
<comment type="caution">
    <text evidence="11">The sequence shown here is derived from an EMBL/GenBank/DDBJ whole genome shotgun (WGS) entry which is preliminary data.</text>
</comment>
<dbReference type="InterPro" id="IPR029044">
    <property type="entry name" value="Nucleotide-diphossugar_trans"/>
</dbReference>
<organism evidence="11 12">
    <name type="scientific">Effrenium voratum</name>
    <dbReference type="NCBI Taxonomy" id="2562239"/>
    <lineage>
        <taxon>Eukaryota</taxon>
        <taxon>Sar</taxon>
        <taxon>Alveolata</taxon>
        <taxon>Dinophyceae</taxon>
        <taxon>Suessiales</taxon>
        <taxon>Symbiodiniaceae</taxon>
        <taxon>Effrenium</taxon>
    </lineage>
</organism>
<name>A0AA36J9P0_9DINO</name>
<comment type="subcellular location">
    <subcellularLocation>
        <location evidence="10">Endomembrane system</location>
        <topology evidence="10">Single-pass membrane protein</topology>
    </subcellularLocation>
    <subcellularLocation>
        <location evidence="1">Golgi apparatus membrane</location>
    </subcellularLocation>
    <subcellularLocation>
        <location evidence="2">Membrane</location>
        <topology evidence="2">Single-pass type II membrane protein</topology>
    </subcellularLocation>
</comment>
<keyword evidence="4" id="KW-0808">Transferase</keyword>
<dbReference type="GO" id="GO:0000026">
    <property type="term" value="F:alpha-1,2-mannosyltransferase activity"/>
    <property type="evidence" value="ECO:0007669"/>
    <property type="project" value="TreeGrafter"/>
</dbReference>
<keyword evidence="9" id="KW-0472">Membrane</keyword>
<dbReference type="Pfam" id="PF11051">
    <property type="entry name" value="Mannosyl_trans3"/>
    <property type="match status" value="1"/>
</dbReference>
<accession>A0AA36J9P0</accession>
<dbReference type="GO" id="GO:0046354">
    <property type="term" value="P:mannan biosynthetic process"/>
    <property type="evidence" value="ECO:0007669"/>
    <property type="project" value="TreeGrafter"/>
</dbReference>
<gene>
    <name evidence="11" type="ORF">EVOR1521_LOCUS25135</name>
</gene>
<evidence type="ECO:0000256" key="2">
    <source>
        <dbReference type="ARBA" id="ARBA00004606"/>
    </source>
</evidence>
<dbReference type="PANTHER" id="PTHR31646:SF1">
    <property type="entry name" value="ALPHA-1,2-MANNOSYLTRANSFERASE MNN2"/>
    <property type="match status" value="1"/>
</dbReference>
<dbReference type="InterPro" id="IPR022751">
    <property type="entry name" value="Alpha_mannosyltransferase"/>
</dbReference>
<keyword evidence="12" id="KW-1185">Reference proteome</keyword>
<proteinExistence type="inferred from homology"/>
<evidence type="ECO:0000256" key="10">
    <source>
        <dbReference type="ARBA" id="ARBA00037847"/>
    </source>
</evidence>
<evidence type="ECO:0000256" key="9">
    <source>
        <dbReference type="ARBA" id="ARBA00023136"/>
    </source>
</evidence>
<protein>
    <recommendedName>
        <fullName evidence="13">Glycosyltransferase</fullName>
    </recommendedName>
</protein>
<evidence type="ECO:0000313" key="12">
    <source>
        <dbReference type="Proteomes" id="UP001178507"/>
    </source>
</evidence>
<keyword evidence="6" id="KW-0735">Signal-anchor</keyword>
<evidence type="ECO:0000256" key="8">
    <source>
        <dbReference type="ARBA" id="ARBA00023034"/>
    </source>
</evidence>
<dbReference type="PANTHER" id="PTHR31646">
    <property type="entry name" value="ALPHA-1,2-MANNOSYLTRANSFERASE MNN2"/>
    <property type="match status" value="1"/>
</dbReference>
<keyword evidence="5" id="KW-0812">Transmembrane</keyword>
<evidence type="ECO:0000256" key="6">
    <source>
        <dbReference type="ARBA" id="ARBA00022968"/>
    </source>
</evidence>
<evidence type="ECO:0000256" key="3">
    <source>
        <dbReference type="ARBA" id="ARBA00009105"/>
    </source>
</evidence>
<evidence type="ECO:0000313" key="11">
    <source>
        <dbReference type="EMBL" id="CAJ1402190.1"/>
    </source>
</evidence>
<evidence type="ECO:0000256" key="1">
    <source>
        <dbReference type="ARBA" id="ARBA00004394"/>
    </source>
</evidence>
<sequence>MELDECLTYIPAEEKAMGRFMQALWEAPQPGPEAFEGRGIVMSGGAGHVLQALANLDVLRSLHKSSIPVEFWHAFELEPPFCEALALRGAECRQLQVPGVYPLYETVLPSILSSSFRDVLWMDTDITPLVPPELLFESDAYARASSAICVASSVRLRCGWDGTCAGPRCSY</sequence>
<keyword evidence="8" id="KW-0333">Golgi apparatus</keyword>
<dbReference type="AlphaFoldDB" id="A0AA36J9P0"/>
<evidence type="ECO:0000256" key="5">
    <source>
        <dbReference type="ARBA" id="ARBA00022692"/>
    </source>
</evidence>
<evidence type="ECO:0000256" key="7">
    <source>
        <dbReference type="ARBA" id="ARBA00022989"/>
    </source>
</evidence>
<dbReference type="EMBL" id="CAUJNA010003442">
    <property type="protein sequence ID" value="CAJ1402190.1"/>
    <property type="molecule type" value="Genomic_DNA"/>
</dbReference>
<keyword evidence="7" id="KW-1133">Transmembrane helix</keyword>